<reference evidence="2" key="1">
    <citation type="submission" date="2017-02" db="UniProtKB">
        <authorList>
            <consortium name="WormBaseParasite"/>
        </authorList>
    </citation>
    <scope>IDENTIFICATION</scope>
</reference>
<name>A0A0N5AXV7_9BILA</name>
<protein>
    <submittedName>
        <fullName evidence="2">CUE domain-containing protein</fullName>
    </submittedName>
</protein>
<dbReference type="AlphaFoldDB" id="A0A0N5AXV7"/>
<organism evidence="1 2">
    <name type="scientific">Syphacia muris</name>
    <dbReference type="NCBI Taxonomy" id="451379"/>
    <lineage>
        <taxon>Eukaryota</taxon>
        <taxon>Metazoa</taxon>
        <taxon>Ecdysozoa</taxon>
        <taxon>Nematoda</taxon>
        <taxon>Chromadorea</taxon>
        <taxon>Rhabditida</taxon>
        <taxon>Spirurina</taxon>
        <taxon>Oxyuridomorpha</taxon>
        <taxon>Oxyuroidea</taxon>
        <taxon>Oxyuridae</taxon>
        <taxon>Syphacia</taxon>
    </lineage>
</organism>
<evidence type="ECO:0000313" key="1">
    <source>
        <dbReference type="Proteomes" id="UP000046393"/>
    </source>
</evidence>
<dbReference type="STRING" id="451379.A0A0N5AXV7"/>
<dbReference type="WBParaSite" id="SMUV_0000978901-mRNA-1">
    <property type="protein sequence ID" value="SMUV_0000978901-mRNA-1"/>
    <property type="gene ID" value="SMUV_0000978901"/>
</dbReference>
<sequence>MNKVSLRFVDITECELFLSRFFALEYDGRLNVKPEQQCILESIERSSKTDPVWRLPNNYIEESLKKLVTENELFLSIAPSLTLICDGCERASILQQNKQLLLEFTGKIVEEEIGSDLRLCLDLVLAVLSAVIDSCDVWSVLRFFGRVCPEILPPLRRKSQDTEGQLNIMSVLISYVMTAEFDDNKGDDPILSKNFNVIKEFTDTIVMLADEIQKNEKPSGQNLHTYCGKDLVEVIIKKAIRYLTSVRELSEIKGFIKVVDFLTKHLNEIDENFVACKKLVGDWTQARVKNYLRRSQEAYTNTHVFAFALRDRLVCMNPFGDLGLISPLFKTPLSTTRNLLQDVSEDACKTSKASRIGNRKIHGKLFEEISDLSVSLDSASESYEEDLSLTTVSNDISQCSDTSFSTTAMPSFLSSTSLEDSGIALSSSYDDNKENIDPRSIKFDEHCGKTTTELKVLKTAGLFVCDANQLNKLNVKHSKPIARGAGLKDKKLRSCCKRKLKSNKLEAGQTDLKRFFKQA</sequence>
<keyword evidence="1" id="KW-1185">Reference proteome</keyword>
<evidence type="ECO:0000313" key="2">
    <source>
        <dbReference type="WBParaSite" id="SMUV_0000978901-mRNA-1"/>
    </source>
</evidence>
<proteinExistence type="predicted"/>
<dbReference type="Proteomes" id="UP000046393">
    <property type="component" value="Unplaced"/>
</dbReference>
<accession>A0A0N5AXV7</accession>